<evidence type="ECO:0000313" key="2">
    <source>
        <dbReference type="EMBL" id="RXJ64112.1"/>
    </source>
</evidence>
<gene>
    <name evidence="2" type="ORF">CRV06_03995</name>
</gene>
<dbReference type="Pfam" id="PF05430">
    <property type="entry name" value="Methyltransf_30"/>
    <property type="match status" value="1"/>
</dbReference>
<sequence>MDFIKTNDGSNTLFSTKYKQHFHDVKTGAIKESLIKHVIPAFNYKKNRKSLKILDICFGLGYNTLSTIYYAKKYFPDIKLEIYSPELDLELVTSLKDFKYPKEFDELSNIIKQLSTKQKYEDENIKIELFIGDAREYIKSLHNIDIVYQDAFSSEVNTELWSVEYFKDIFNCTNNNCIVTTYSIATNVRLSLYEAGFKIYEINPTGKRKQTIAFKSKVEIEAKYIDMELKKQRNKEAKAIFDKVD</sequence>
<evidence type="ECO:0000313" key="3">
    <source>
        <dbReference type="Proteomes" id="UP000290191"/>
    </source>
</evidence>
<comment type="caution">
    <text evidence="2">The sequence shown here is derived from an EMBL/GenBank/DDBJ whole genome shotgun (WGS) entry which is preliminary data.</text>
</comment>
<dbReference type="OrthoDB" id="9786494at2"/>
<dbReference type="AlphaFoldDB" id="A0A4Q0Y257"/>
<dbReference type="InterPro" id="IPR029063">
    <property type="entry name" value="SAM-dependent_MTases_sf"/>
</dbReference>
<dbReference type="InterPro" id="IPR008471">
    <property type="entry name" value="MnmC-like_methylTransf"/>
</dbReference>
<dbReference type="GO" id="GO:0016645">
    <property type="term" value="F:oxidoreductase activity, acting on the CH-NH group of donors"/>
    <property type="evidence" value="ECO:0007669"/>
    <property type="project" value="InterPro"/>
</dbReference>
<dbReference type="SUPFAM" id="SSF53335">
    <property type="entry name" value="S-adenosyl-L-methionine-dependent methyltransferases"/>
    <property type="match status" value="1"/>
</dbReference>
<dbReference type="PANTHER" id="PTHR39963:SF1">
    <property type="entry name" value="MNMC-LIKE METHYLTRANSFERASE DOMAIN-CONTAINING PROTEIN"/>
    <property type="match status" value="1"/>
</dbReference>
<keyword evidence="3" id="KW-1185">Reference proteome</keyword>
<dbReference type="STRING" id="877500.GCA_000935065_01470"/>
<evidence type="ECO:0000259" key="1">
    <source>
        <dbReference type="Pfam" id="PF05430"/>
    </source>
</evidence>
<dbReference type="Gene3D" id="3.40.50.150">
    <property type="entry name" value="Vaccinia Virus protein VP39"/>
    <property type="match status" value="1"/>
</dbReference>
<dbReference type="Proteomes" id="UP000290191">
    <property type="component" value="Unassembled WGS sequence"/>
</dbReference>
<dbReference type="PANTHER" id="PTHR39963">
    <property type="entry name" value="SLL0983 PROTEIN"/>
    <property type="match status" value="1"/>
</dbReference>
<accession>A0A4Q0Y257</accession>
<protein>
    <recommendedName>
        <fullName evidence="1">MnmC-like methyltransferase domain-containing protein</fullName>
    </recommendedName>
</protein>
<reference evidence="2 3" key="1">
    <citation type="submission" date="2017-10" db="EMBL/GenBank/DDBJ databases">
        <title>Genomics of the genus Arcobacter.</title>
        <authorList>
            <person name="Perez-Cataluna A."/>
            <person name="Figueras M.J."/>
        </authorList>
    </citation>
    <scope>NUCLEOTIDE SEQUENCE [LARGE SCALE GENOMIC DNA]</scope>
    <source>
        <strain evidence="2 3">DSM 24636</strain>
    </source>
</reference>
<feature type="domain" description="MnmC-like methyltransferase" evidence="1">
    <location>
        <begin position="116"/>
        <end position="212"/>
    </location>
</feature>
<organism evidence="2 3">
    <name type="scientific">Halarcobacter anaerophilus</name>
    <dbReference type="NCBI Taxonomy" id="877500"/>
    <lineage>
        <taxon>Bacteria</taxon>
        <taxon>Pseudomonadati</taxon>
        <taxon>Campylobacterota</taxon>
        <taxon>Epsilonproteobacteria</taxon>
        <taxon>Campylobacterales</taxon>
        <taxon>Arcobacteraceae</taxon>
        <taxon>Halarcobacter</taxon>
    </lineage>
</organism>
<name>A0A4Q0Y257_9BACT</name>
<proteinExistence type="predicted"/>
<dbReference type="EMBL" id="PDKO01000002">
    <property type="protein sequence ID" value="RXJ64112.1"/>
    <property type="molecule type" value="Genomic_DNA"/>
</dbReference>